<comment type="caution">
    <text evidence="1">The sequence shown here is derived from an EMBL/GenBank/DDBJ whole genome shotgun (WGS) entry which is preliminary data.</text>
</comment>
<gene>
    <name evidence="1" type="ORF">BJ965_006180</name>
</gene>
<protein>
    <submittedName>
        <fullName evidence="1">Uncharacterized protein</fullName>
    </submittedName>
</protein>
<proteinExistence type="predicted"/>
<dbReference type="RefSeq" id="WP_184913214.1">
    <property type="nucleotide sequence ID" value="NZ_JACHMS010000001.1"/>
</dbReference>
<dbReference type="AlphaFoldDB" id="A0A7W7GKZ9"/>
<organism evidence="1 2">
    <name type="scientific">Streptomyces luteogriseus</name>
    <dbReference type="NCBI Taxonomy" id="68233"/>
    <lineage>
        <taxon>Bacteria</taxon>
        <taxon>Bacillati</taxon>
        <taxon>Actinomycetota</taxon>
        <taxon>Actinomycetes</taxon>
        <taxon>Kitasatosporales</taxon>
        <taxon>Streptomycetaceae</taxon>
        <taxon>Streptomyces</taxon>
    </lineage>
</organism>
<dbReference type="GeneID" id="95798135"/>
<dbReference type="EMBL" id="JACHMS010000001">
    <property type="protein sequence ID" value="MBB4716298.1"/>
    <property type="molecule type" value="Genomic_DNA"/>
</dbReference>
<evidence type="ECO:0000313" key="1">
    <source>
        <dbReference type="EMBL" id="MBB4716298.1"/>
    </source>
</evidence>
<sequence length="71" mass="7498">MTTSTGTGPHTARVCLTGDLDYDTCGRDGIAFHLDGVGPALRRLLELTGTHEYLTSPQRSGASAGNRHGRT</sequence>
<dbReference type="Proteomes" id="UP000565089">
    <property type="component" value="Unassembled WGS sequence"/>
</dbReference>
<reference evidence="1 2" key="1">
    <citation type="submission" date="2020-08" db="EMBL/GenBank/DDBJ databases">
        <title>Sequencing the genomes of 1000 actinobacteria strains.</title>
        <authorList>
            <person name="Klenk H.-P."/>
        </authorList>
    </citation>
    <scope>NUCLEOTIDE SEQUENCE [LARGE SCALE GENOMIC DNA]</scope>
    <source>
        <strain evidence="1 2">DSM 40483</strain>
    </source>
</reference>
<accession>A0A7W7GKZ9</accession>
<evidence type="ECO:0000313" key="2">
    <source>
        <dbReference type="Proteomes" id="UP000565089"/>
    </source>
</evidence>
<keyword evidence="2" id="KW-1185">Reference proteome</keyword>
<name>A0A7W7GKZ9_9ACTN</name>